<proteinExistence type="predicted"/>
<evidence type="ECO:0000313" key="2">
    <source>
        <dbReference type="EMBL" id="EMO47110.1"/>
    </source>
</evidence>
<dbReference type="RefSeq" id="WP_004485491.1">
    <property type="nucleotide sequence ID" value="NZ_AHOQ02000011.1"/>
</dbReference>
<accession>M6UR97</accession>
<feature type="coiled-coil region" evidence="1">
    <location>
        <begin position="15"/>
        <end position="42"/>
    </location>
</feature>
<gene>
    <name evidence="2" type="ORF">LEP1GSC187_1076</name>
</gene>
<dbReference type="EMBL" id="AHOQ02000011">
    <property type="protein sequence ID" value="EMO47110.1"/>
    <property type="molecule type" value="Genomic_DNA"/>
</dbReference>
<reference evidence="2 3" key="1">
    <citation type="submission" date="2013-01" db="EMBL/GenBank/DDBJ databases">
        <authorList>
            <person name="Harkins D.M."/>
            <person name="Durkin A.S."/>
            <person name="Brinkac L.M."/>
            <person name="Haft D.H."/>
            <person name="Selengut J.D."/>
            <person name="Sanka R."/>
            <person name="DePew J."/>
            <person name="Purushe J."/>
            <person name="Matthias M.A."/>
            <person name="Vinetz J.M."/>
            <person name="Sutton G.G."/>
            <person name="Nierman W.C."/>
            <person name="Fouts D.E."/>
        </authorList>
    </citation>
    <scope>NUCLEOTIDE SEQUENCE [LARGE SCALE GENOMIC DNA]</scope>
    <source>
        <strain evidence="2 3">ZUN179</strain>
    </source>
</reference>
<protein>
    <submittedName>
        <fullName evidence="2">Uncharacterized protein</fullName>
    </submittedName>
</protein>
<evidence type="ECO:0000256" key="1">
    <source>
        <dbReference type="SAM" id="Coils"/>
    </source>
</evidence>
<organism evidence="2 3">
    <name type="scientific">Leptospira santarosai str. ZUN179</name>
    <dbReference type="NCBI Taxonomy" id="1049985"/>
    <lineage>
        <taxon>Bacteria</taxon>
        <taxon>Pseudomonadati</taxon>
        <taxon>Spirochaetota</taxon>
        <taxon>Spirochaetia</taxon>
        <taxon>Leptospirales</taxon>
        <taxon>Leptospiraceae</taxon>
        <taxon>Leptospira</taxon>
    </lineage>
</organism>
<dbReference type="AlphaFoldDB" id="M6UR97"/>
<sequence>MSKLKNTEEKLRYRKTELFDVAKDIEKNLKILEQNRDVAQGVFARAEGRFSIQTICAHIDWSEKHYREYLRKGRLRIDRLFIAADRLEQLME</sequence>
<keyword evidence="1" id="KW-0175">Coiled coil</keyword>
<dbReference type="Proteomes" id="UP000012160">
    <property type="component" value="Unassembled WGS sequence"/>
</dbReference>
<comment type="caution">
    <text evidence="2">The sequence shown here is derived from an EMBL/GenBank/DDBJ whole genome shotgun (WGS) entry which is preliminary data.</text>
</comment>
<name>M6UR97_9LEPT</name>
<evidence type="ECO:0000313" key="3">
    <source>
        <dbReference type="Proteomes" id="UP000012160"/>
    </source>
</evidence>